<name>A0ABU2N8A5_9PSEU</name>
<reference evidence="2" key="1">
    <citation type="submission" date="2023-07" db="EMBL/GenBank/DDBJ databases">
        <title>30 novel species of actinomycetes from the DSMZ collection.</title>
        <authorList>
            <person name="Nouioui I."/>
        </authorList>
    </citation>
    <scope>NUCLEOTIDE SEQUENCE [LARGE SCALE GENOMIC DNA]</scope>
    <source>
        <strain evidence="2">DSM 45834</strain>
    </source>
</reference>
<dbReference type="RefSeq" id="WP_311556199.1">
    <property type="nucleotide sequence ID" value="NZ_JAVREJ010000006.1"/>
</dbReference>
<accession>A0ABU2N8A5</accession>
<dbReference type="Proteomes" id="UP001183202">
    <property type="component" value="Unassembled WGS sequence"/>
</dbReference>
<evidence type="ECO:0000313" key="1">
    <source>
        <dbReference type="EMBL" id="MDT0350178.1"/>
    </source>
</evidence>
<keyword evidence="2" id="KW-1185">Reference proteome</keyword>
<protein>
    <submittedName>
        <fullName evidence="1">Uncharacterized protein</fullName>
    </submittedName>
</protein>
<organism evidence="1 2">
    <name type="scientific">Pseudonocardia charpentierae</name>
    <dbReference type="NCBI Taxonomy" id="3075545"/>
    <lineage>
        <taxon>Bacteria</taxon>
        <taxon>Bacillati</taxon>
        <taxon>Actinomycetota</taxon>
        <taxon>Actinomycetes</taxon>
        <taxon>Pseudonocardiales</taxon>
        <taxon>Pseudonocardiaceae</taxon>
        <taxon>Pseudonocardia</taxon>
    </lineage>
</organism>
<proteinExistence type="predicted"/>
<evidence type="ECO:0000313" key="2">
    <source>
        <dbReference type="Proteomes" id="UP001183202"/>
    </source>
</evidence>
<dbReference type="EMBL" id="JAVREJ010000006">
    <property type="protein sequence ID" value="MDT0350178.1"/>
    <property type="molecule type" value="Genomic_DNA"/>
</dbReference>
<sequence>MSVTTLPSLTNRDRSVLRAVAAGRCGCPGPSSLTVDGMALADQFAGLRLVDAGLITATAGSVALTDSGRALLTAA</sequence>
<comment type="caution">
    <text evidence="1">The sequence shown here is derived from an EMBL/GenBank/DDBJ whole genome shotgun (WGS) entry which is preliminary data.</text>
</comment>
<gene>
    <name evidence="1" type="ORF">RM445_11650</name>
</gene>